<dbReference type="Proteomes" id="UP000634206">
    <property type="component" value="Unassembled WGS sequence"/>
</dbReference>
<accession>A0AAE2VE04</accession>
<dbReference type="RefSeq" id="WP_309489837.1">
    <property type="nucleotide sequence ID" value="NZ_JAENIG010000005.1"/>
</dbReference>
<feature type="chain" id="PRO_5042159759" evidence="1">
    <location>
        <begin position="24"/>
        <end position="970"/>
    </location>
</feature>
<dbReference type="AlphaFoldDB" id="A0AAE2VE04"/>
<dbReference type="Gene3D" id="2.60.120.200">
    <property type="match status" value="1"/>
</dbReference>
<dbReference type="SUPFAM" id="SSF49899">
    <property type="entry name" value="Concanavalin A-like lectins/glucanases"/>
    <property type="match status" value="1"/>
</dbReference>
<proteinExistence type="predicted"/>
<dbReference type="InterPro" id="IPR017853">
    <property type="entry name" value="GH"/>
</dbReference>
<keyword evidence="3" id="KW-1185">Reference proteome</keyword>
<comment type="caution">
    <text evidence="2">The sequence shown here is derived from an EMBL/GenBank/DDBJ whole genome shotgun (WGS) entry which is preliminary data.</text>
</comment>
<gene>
    <name evidence="2" type="ORF">JIN83_09665</name>
</gene>
<sequence>MTLPSIYKTLFATLMITSMSAHAGLVGHWTFDETSGTTAADSSGGGYHGKVVNPSWTRGLIGGALKFDGSCQVVDFGTVLSNTANELSIAVWCYGAPSKPDGNLFFAHVNGEPKLNAHFPHKNGRIYFDTFTSAKRDRLEKAYARDEESLLWGNWNHWVFTKNASEGSMKIYVNSQLWHEVNGTNTPVDPSADFIIGSGHNDQFYHGALDDFRVYDHALSASEVTTLYKASAPPHSLVLKAPNGHRIPKIMGATADTAMLTGFDYLNWWGITEHRSWFKPSFSQLADNSSITSAAAFAKASEDIRKNPMRQASASNYYIDWKHLHTELERHGVPEHMQYLANHDIMAMLVSSRDISKTPITGDWETIFRYWKYWYAIVYHYASTYDVTMYQYRNEPHHWISYDVWESHWLVHADATRKAIADVNAAFGKSLKPNLCGPVCAGSYWDNSLTEPYVKGKEGSSPHNWGNISWKKVKYDIFGKYRKNNPLNYHSYDYHRYGDALGAEKIMLRTRNDVATADNDPMPDLPLVISEYNTNTGGTFTKKKLDTEDLHFGVTMAQILQVSGEHGPNGLGEDGGIFIFKLGASQKPELLEGVGNKLSYVSRQEPKNYGGITRGGACFQMYAKHFCGGKPLVPVEVVSGAHYQRRTLAAIDEAKQMYYIYGSNTSGVGVPVSIDLSALKVEAGAVVSLQRVDEYNTGQVTELLALDHAKKLSFDAPNYTAYLIKVPMAGAVSARMQVIPSEDTTQQVAATESLGAAATIKVSNHHSDPSQRNVGLLRFRLGSPAEMQQVLLKISGRNSGSDQSEREILHVYAVTDTHWSEGSAMQWADAPGLGKYHITQTTMGSTDGTGDMIDIEDNHAGYSSGVGKGLGLYGEFLGAVSFHASDYRHNYLDVTDYLQSVAGDKPTMDVTFVIARTVRYNVNEYSNSYYHRGDYHYDGRVVEIASKEHAHQALRPVVIFSKGKAQASGQ</sequence>
<feature type="signal peptide" evidence="1">
    <location>
        <begin position="1"/>
        <end position="23"/>
    </location>
</feature>
<dbReference type="Pfam" id="PF13385">
    <property type="entry name" value="Laminin_G_3"/>
    <property type="match status" value="1"/>
</dbReference>
<name>A0AAE2VE04_9BACT</name>
<evidence type="ECO:0000313" key="2">
    <source>
        <dbReference type="EMBL" id="MBK1855224.1"/>
    </source>
</evidence>
<keyword evidence="1" id="KW-0732">Signal</keyword>
<evidence type="ECO:0000256" key="1">
    <source>
        <dbReference type="SAM" id="SignalP"/>
    </source>
</evidence>
<protein>
    <submittedName>
        <fullName evidence="2">LamG domain-containing protein</fullName>
    </submittedName>
</protein>
<dbReference type="GO" id="GO:0005576">
    <property type="term" value="C:extracellular region"/>
    <property type="evidence" value="ECO:0007669"/>
    <property type="project" value="UniProtKB-SubCell"/>
</dbReference>
<organism evidence="2 3">
    <name type="scientific">Oceaniferula flava</name>
    <dbReference type="NCBI Taxonomy" id="2800421"/>
    <lineage>
        <taxon>Bacteria</taxon>
        <taxon>Pseudomonadati</taxon>
        <taxon>Verrucomicrobiota</taxon>
        <taxon>Verrucomicrobiia</taxon>
        <taxon>Verrucomicrobiales</taxon>
        <taxon>Verrucomicrobiaceae</taxon>
        <taxon>Oceaniferula</taxon>
    </lineage>
</organism>
<evidence type="ECO:0000313" key="3">
    <source>
        <dbReference type="Proteomes" id="UP000634206"/>
    </source>
</evidence>
<dbReference type="SUPFAM" id="SSF51445">
    <property type="entry name" value="(Trans)glycosidases"/>
    <property type="match status" value="1"/>
</dbReference>
<dbReference type="EMBL" id="JAENIG010000005">
    <property type="protein sequence ID" value="MBK1855224.1"/>
    <property type="molecule type" value="Genomic_DNA"/>
</dbReference>
<reference evidence="2" key="1">
    <citation type="submission" date="2021-01" db="EMBL/GenBank/DDBJ databases">
        <title>Modified the classification status of verrucomicrobia.</title>
        <authorList>
            <person name="Feng X."/>
        </authorList>
    </citation>
    <scope>NUCLEOTIDE SEQUENCE</scope>
    <source>
        <strain evidence="2">5K15</strain>
    </source>
</reference>
<dbReference type="InterPro" id="IPR013320">
    <property type="entry name" value="ConA-like_dom_sf"/>
</dbReference>